<dbReference type="InParanoid" id="H3HDA7"/>
<keyword evidence="2" id="KW-1185">Reference proteome</keyword>
<protein>
    <submittedName>
        <fullName evidence="1">Uncharacterized protein</fullName>
    </submittedName>
</protein>
<dbReference type="AlphaFoldDB" id="H3HDA7"/>
<name>H3HDA7_PHYRM</name>
<dbReference type="EnsemblProtists" id="Phyra95980">
    <property type="protein sequence ID" value="Phyra95980"/>
    <property type="gene ID" value="Phyra95980"/>
</dbReference>
<dbReference type="EMBL" id="DS566056">
    <property type="status" value="NOT_ANNOTATED_CDS"/>
    <property type="molecule type" value="Genomic_DNA"/>
</dbReference>
<sequence length="273" mass="31654">MRWASSRCSYGGSKQTFSFVLTDTVVLQRQKPVKWLFTSKQERGKILCKTKKFLTTSRILREFLVPKWAPNTLPRLENDQQILATYAYLDRSSGFGEMHMVVEHLDKAALEHLLEEREKPGLSVLQRFIPTQSGYNHTVRSVYTADYCTVQKCISPFLLSDTRASVAQRTATFEVNDPLLRHRDVTDKEIQKAIERINEEMTNHLESIVGKEMVRFVNYFKVTHRSIIQQFERGYVEKNSDEDVESIPTLLRAISGPIQVDRFKQLKQSATYL</sequence>
<proteinExistence type="predicted"/>
<dbReference type="eggNOG" id="ENOG502RZGF">
    <property type="taxonomic scope" value="Eukaryota"/>
</dbReference>
<dbReference type="VEuPathDB" id="FungiDB:KRP23_6082"/>
<reference evidence="1" key="2">
    <citation type="submission" date="2015-06" db="UniProtKB">
        <authorList>
            <consortium name="EnsemblProtists"/>
        </authorList>
    </citation>
    <scope>IDENTIFICATION</scope>
    <source>
        <strain evidence="1">Pr102</strain>
    </source>
</reference>
<accession>H3HDA7</accession>
<evidence type="ECO:0000313" key="2">
    <source>
        <dbReference type="Proteomes" id="UP000005238"/>
    </source>
</evidence>
<dbReference type="OMA" id="YNHTVRS"/>
<reference evidence="2" key="1">
    <citation type="journal article" date="2006" name="Science">
        <title>Phytophthora genome sequences uncover evolutionary origins and mechanisms of pathogenesis.</title>
        <authorList>
            <person name="Tyler B.M."/>
            <person name="Tripathy S."/>
            <person name="Zhang X."/>
            <person name="Dehal P."/>
            <person name="Jiang R.H."/>
            <person name="Aerts A."/>
            <person name="Arredondo F.D."/>
            <person name="Baxter L."/>
            <person name="Bensasson D."/>
            <person name="Beynon J.L."/>
            <person name="Chapman J."/>
            <person name="Damasceno C.M."/>
            <person name="Dorrance A.E."/>
            <person name="Dou D."/>
            <person name="Dickerman A.W."/>
            <person name="Dubchak I.L."/>
            <person name="Garbelotto M."/>
            <person name="Gijzen M."/>
            <person name="Gordon S.G."/>
            <person name="Govers F."/>
            <person name="Grunwald N.J."/>
            <person name="Huang W."/>
            <person name="Ivors K.L."/>
            <person name="Jones R.W."/>
            <person name="Kamoun S."/>
            <person name="Krampis K."/>
            <person name="Lamour K.H."/>
            <person name="Lee M.K."/>
            <person name="McDonald W.H."/>
            <person name="Medina M."/>
            <person name="Meijer H.J."/>
            <person name="Nordberg E.K."/>
            <person name="Maclean D.J."/>
            <person name="Ospina-Giraldo M.D."/>
            <person name="Morris P.F."/>
            <person name="Phuntumart V."/>
            <person name="Putnam N.H."/>
            <person name="Rash S."/>
            <person name="Rose J.K."/>
            <person name="Sakihama Y."/>
            <person name="Salamov A.A."/>
            <person name="Savidor A."/>
            <person name="Scheuring C.F."/>
            <person name="Smith B.M."/>
            <person name="Sobral B.W."/>
            <person name="Terry A."/>
            <person name="Torto-Alalibo T.A."/>
            <person name="Win J."/>
            <person name="Xu Z."/>
            <person name="Zhang H."/>
            <person name="Grigoriev I.V."/>
            <person name="Rokhsar D.S."/>
            <person name="Boore J.L."/>
        </authorList>
    </citation>
    <scope>NUCLEOTIDE SEQUENCE [LARGE SCALE GENOMIC DNA]</scope>
    <source>
        <strain evidence="2">Pr102</strain>
    </source>
</reference>
<dbReference type="HOGENOM" id="CLU_060661_0_0_1"/>
<dbReference type="VEuPathDB" id="FungiDB:KRP22_5459"/>
<dbReference type="Proteomes" id="UP000005238">
    <property type="component" value="Unassembled WGS sequence"/>
</dbReference>
<evidence type="ECO:0000313" key="1">
    <source>
        <dbReference type="EnsemblProtists" id="Phyra95980"/>
    </source>
</evidence>
<organism evidence="1 2">
    <name type="scientific">Phytophthora ramorum</name>
    <name type="common">Sudden oak death agent</name>
    <dbReference type="NCBI Taxonomy" id="164328"/>
    <lineage>
        <taxon>Eukaryota</taxon>
        <taxon>Sar</taxon>
        <taxon>Stramenopiles</taxon>
        <taxon>Oomycota</taxon>
        <taxon>Peronosporomycetes</taxon>
        <taxon>Peronosporales</taxon>
        <taxon>Peronosporaceae</taxon>
        <taxon>Phytophthora</taxon>
    </lineage>
</organism>